<evidence type="ECO:0000313" key="1">
    <source>
        <dbReference type="EMBL" id="MFG6300399.1"/>
    </source>
</evidence>
<evidence type="ECO:0000313" key="2">
    <source>
        <dbReference type="Proteomes" id="UP001605990"/>
    </source>
</evidence>
<accession>A0ABW7EEF9</accession>
<protein>
    <submittedName>
        <fullName evidence="1">Uncharacterized protein</fullName>
    </submittedName>
</protein>
<keyword evidence="2" id="KW-1185">Reference proteome</keyword>
<sequence>MIVFVTVLITKGMKPADAVLVVGCTGLLGAVVARVCTTTLLTARWRTAWAELQAAPV</sequence>
<organism evidence="1 2">
    <name type="scientific">Streptomyces rochei</name>
    <name type="common">Streptomyces parvullus</name>
    <dbReference type="NCBI Taxonomy" id="1928"/>
    <lineage>
        <taxon>Bacteria</taxon>
        <taxon>Bacillati</taxon>
        <taxon>Actinomycetota</taxon>
        <taxon>Actinomycetes</taxon>
        <taxon>Kitasatosporales</taxon>
        <taxon>Streptomycetaceae</taxon>
        <taxon>Streptomyces</taxon>
        <taxon>Streptomyces rochei group</taxon>
    </lineage>
</organism>
<comment type="caution">
    <text evidence="1">The sequence shown here is derived from an EMBL/GenBank/DDBJ whole genome shotgun (WGS) entry which is preliminary data.</text>
</comment>
<name>A0ABW7EEF9_STRRO</name>
<dbReference type="RefSeq" id="WP_394395882.1">
    <property type="nucleotide sequence ID" value="NZ_JBIENY010000485.1"/>
</dbReference>
<proteinExistence type="predicted"/>
<gene>
    <name evidence="1" type="ORF">ACGU38_34215</name>
</gene>
<reference evidence="1 2" key="1">
    <citation type="submission" date="2024-10" db="EMBL/GenBank/DDBJ databases">
        <title>Draft genome assembly of a novel steroid transforming actinomycete isolated from African clawed frog Xenopus laevis.</title>
        <authorList>
            <person name="Bragin E."/>
            <person name="Kollerov V."/>
            <person name="Donova M.V."/>
        </authorList>
    </citation>
    <scope>NUCLEOTIDE SEQUENCE [LARGE SCALE GENOMIC DNA]</scope>
    <source>
        <strain evidence="1 2">MTOC-St3</strain>
    </source>
</reference>
<dbReference type="EMBL" id="JBIENY010000485">
    <property type="protein sequence ID" value="MFG6300399.1"/>
    <property type="molecule type" value="Genomic_DNA"/>
</dbReference>
<dbReference type="Proteomes" id="UP001605990">
    <property type="component" value="Unassembled WGS sequence"/>
</dbReference>